<evidence type="ECO:0000256" key="1">
    <source>
        <dbReference type="ARBA" id="ARBA00022723"/>
    </source>
</evidence>
<dbReference type="Gene3D" id="4.10.240.10">
    <property type="entry name" value="Zn(2)-C6 fungal-type DNA-binding domain"/>
    <property type="match status" value="1"/>
</dbReference>
<evidence type="ECO:0000256" key="4">
    <source>
        <dbReference type="ARBA" id="ARBA00023125"/>
    </source>
</evidence>
<evidence type="ECO:0000256" key="3">
    <source>
        <dbReference type="ARBA" id="ARBA00023015"/>
    </source>
</evidence>
<dbReference type="EMBL" id="JMSE01000375">
    <property type="protein sequence ID" value="KDN70219.1"/>
    <property type="molecule type" value="Genomic_DNA"/>
</dbReference>
<feature type="compositionally biased region" description="Low complexity" evidence="7">
    <location>
        <begin position="1"/>
        <end position="15"/>
    </location>
</feature>
<keyword evidence="1" id="KW-0479">Metal-binding</keyword>
<gene>
    <name evidence="9" type="ORF">CSUB01_10998</name>
</gene>
<dbReference type="OrthoDB" id="2991872at2759"/>
<feature type="compositionally biased region" description="Basic residues" evidence="7">
    <location>
        <begin position="430"/>
        <end position="439"/>
    </location>
</feature>
<evidence type="ECO:0000259" key="8">
    <source>
        <dbReference type="PROSITE" id="PS50048"/>
    </source>
</evidence>
<feature type="region of interest" description="Disordered" evidence="7">
    <location>
        <begin position="1"/>
        <end position="23"/>
    </location>
</feature>
<dbReference type="PROSITE" id="PS50048">
    <property type="entry name" value="ZN2_CY6_FUNGAL_2"/>
    <property type="match status" value="1"/>
</dbReference>
<proteinExistence type="predicted"/>
<feature type="region of interest" description="Disordered" evidence="7">
    <location>
        <begin position="409"/>
        <end position="459"/>
    </location>
</feature>
<feature type="domain" description="Zn(2)-C6 fungal-type" evidence="8">
    <location>
        <begin position="303"/>
        <end position="331"/>
    </location>
</feature>
<evidence type="ECO:0000256" key="5">
    <source>
        <dbReference type="ARBA" id="ARBA00023163"/>
    </source>
</evidence>
<dbReference type="AlphaFoldDB" id="A0A066XRC0"/>
<dbReference type="HOGENOM" id="CLU_595815_0_0_1"/>
<dbReference type="CDD" id="cd00067">
    <property type="entry name" value="GAL4"/>
    <property type="match status" value="1"/>
</dbReference>
<reference evidence="10" key="1">
    <citation type="journal article" date="2014" name="Genome Announc.">
        <title>Draft genome sequence of Colletotrichum sublineola, a destructive pathogen of cultivated sorghum.</title>
        <authorList>
            <person name="Baroncelli R."/>
            <person name="Sanz-Martin J.M."/>
            <person name="Rech G.E."/>
            <person name="Sukno S.A."/>
            <person name="Thon M.R."/>
        </authorList>
    </citation>
    <scope>NUCLEOTIDE SEQUENCE [LARGE SCALE GENOMIC DNA]</scope>
    <source>
        <strain evidence="10">TX430BB</strain>
    </source>
</reference>
<dbReference type="InterPro" id="IPR036864">
    <property type="entry name" value="Zn2-C6_fun-type_DNA-bd_sf"/>
</dbReference>
<dbReference type="PANTHER" id="PTHR36206:SF12">
    <property type="entry name" value="ASPERCRYPTIN BIOSYNTHESIS CLUSTER-SPECIFIC TRANSCRIPTION REGULATOR ATNN-RELATED"/>
    <property type="match status" value="1"/>
</dbReference>
<feature type="compositionally biased region" description="Low complexity" evidence="7">
    <location>
        <begin position="192"/>
        <end position="204"/>
    </location>
</feature>
<protein>
    <recommendedName>
        <fullName evidence="8">Zn(2)-C6 fungal-type domain-containing protein</fullName>
    </recommendedName>
</protein>
<sequence length="459" mass="48497">MRMPAANANAVAVAATVPTDNRPAAVTTAPTVAAAAAAAATETASASASAPASASAAVSETHRPASDAAASAVSSATVAVTLPPLSHPLPHPYPPHASLPSMPLTLSRPSRHDAAPVAGRLEPYPFGALHALPPPSSTYYRRLAAAPGPASGPAPASSPSSVARHGAFGLPPSPSPTPSQPNSLSNHDRNHSSSSFTSTGNNSHVTSAPRSDTSKPSRCSVMALQNVLCDPDDDVDMASSRSSHPPTPSPLDALNPSTTNSAPVSPPSASLETPAFVARPNPSHVVMTTRPQLHTHIQRNEPGCKTCQIRKMPCDEGRPSCQNCSRMGIHCLGYFSPSHASAQQVSDRSVPSVSANAKRQDQEEYLFFLLDHYRHTKRHCMWELITLDFNEHFSCNMRKEALQMIKRRRFKDKDAREASPNDVPTSSQRPKAKRGRRPRSSAPSLQPLPQEADNESGTG</sequence>
<dbReference type="SUPFAM" id="SSF57701">
    <property type="entry name" value="Zn2/Cys6 DNA-binding domain"/>
    <property type="match status" value="1"/>
</dbReference>
<name>A0A066XRC0_COLSU</name>
<organism evidence="9 10">
    <name type="scientific">Colletotrichum sublineola</name>
    <name type="common">Sorghum anthracnose fungus</name>
    <dbReference type="NCBI Taxonomy" id="1173701"/>
    <lineage>
        <taxon>Eukaryota</taxon>
        <taxon>Fungi</taxon>
        <taxon>Dikarya</taxon>
        <taxon>Ascomycota</taxon>
        <taxon>Pezizomycotina</taxon>
        <taxon>Sordariomycetes</taxon>
        <taxon>Hypocreomycetidae</taxon>
        <taxon>Glomerellales</taxon>
        <taxon>Glomerellaceae</taxon>
        <taxon>Colletotrichum</taxon>
        <taxon>Colletotrichum graminicola species complex</taxon>
    </lineage>
</organism>
<dbReference type="InterPro" id="IPR001138">
    <property type="entry name" value="Zn2Cys6_DnaBD"/>
</dbReference>
<feature type="region of interest" description="Disordered" evidence="7">
    <location>
        <begin position="89"/>
        <end position="111"/>
    </location>
</feature>
<keyword evidence="4" id="KW-0238">DNA-binding</keyword>
<evidence type="ECO:0000313" key="10">
    <source>
        <dbReference type="Proteomes" id="UP000027238"/>
    </source>
</evidence>
<dbReference type="eggNOG" id="ENOG502RPTE">
    <property type="taxonomic scope" value="Eukaryota"/>
</dbReference>
<comment type="caution">
    <text evidence="9">The sequence shown here is derived from an EMBL/GenBank/DDBJ whole genome shotgun (WGS) entry which is preliminary data.</text>
</comment>
<dbReference type="GO" id="GO:0000981">
    <property type="term" value="F:DNA-binding transcription factor activity, RNA polymerase II-specific"/>
    <property type="evidence" value="ECO:0007669"/>
    <property type="project" value="InterPro"/>
</dbReference>
<evidence type="ECO:0000313" key="9">
    <source>
        <dbReference type="EMBL" id="KDN70219.1"/>
    </source>
</evidence>
<keyword evidence="6" id="KW-0539">Nucleus</keyword>
<evidence type="ECO:0000256" key="6">
    <source>
        <dbReference type="ARBA" id="ARBA00023242"/>
    </source>
</evidence>
<feature type="region of interest" description="Disordered" evidence="7">
    <location>
        <begin position="143"/>
        <end position="217"/>
    </location>
</feature>
<feature type="compositionally biased region" description="Polar residues" evidence="7">
    <location>
        <begin position="205"/>
        <end position="217"/>
    </location>
</feature>
<keyword evidence="10" id="KW-1185">Reference proteome</keyword>
<accession>A0A066XRC0</accession>
<keyword evidence="5" id="KW-0804">Transcription</keyword>
<dbReference type="STRING" id="1173701.A0A066XRC0"/>
<dbReference type="GO" id="GO:0003677">
    <property type="term" value="F:DNA binding"/>
    <property type="evidence" value="ECO:0007669"/>
    <property type="project" value="UniProtKB-KW"/>
</dbReference>
<evidence type="ECO:0000256" key="7">
    <source>
        <dbReference type="SAM" id="MobiDB-lite"/>
    </source>
</evidence>
<dbReference type="InterPro" id="IPR052360">
    <property type="entry name" value="Transcr_Regulatory_Proteins"/>
</dbReference>
<dbReference type="Proteomes" id="UP000027238">
    <property type="component" value="Unassembled WGS sequence"/>
</dbReference>
<dbReference type="SMART" id="SM00066">
    <property type="entry name" value="GAL4"/>
    <property type="match status" value="1"/>
</dbReference>
<dbReference type="PANTHER" id="PTHR36206">
    <property type="entry name" value="ASPERCRYPTIN BIOSYNTHESIS CLUSTER-SPECIFIC TRANSCRIPTION REGULATOR ATNN-RELATED"/>
    <property type="match status" value="1"/>
</dbReference>
<feature type="compositionally biased region" description="Low complexity" evidence="7">
    <location>
        <begin position="144"/>
        <end position="161"/>
    </location>
</feature>
<evidence type="ECO:0000256" key="2">
    <source>
        <dbReference type="ARBA" id="ARBA00022833"/>
    </source>
</evidence>
<feature type="region of interest" description="Disordered" evidence="7">
    <location>
        <begin position="231"/>
        <end position="273"/>
    </location>
</feature>
<keyword evidence="3" id="KW-0805">Transcription regulation</keyword>
<dbReference type="GO" id="GO:0008270">
    <property type="term" value="F:zinc ion binding"/>
    <property type="evidence" value="ECO:0007669"/>
    <property type="project" value="InterPro"/>
</dbReference>
<feature type="compositionally biased region" description="Polar residues" evidence="7">
    <location>
        <begin position="255"/>
        <end position="271"/>
    </location>
</feature>
<dbReference type="Pfam" id="PF00172">
    <property type="entry name" value="Zn_clus"/>
    <property type="match status" value="1"/>
</dbReference>
<dbReference type="OMA" id="NCSRMGI"/>
<keyword evidence="2" id="KW-0862">Zinc</keyword>